<name>A0A174DTX0_9CLOT</name>
<dbReference type="EC" id="3.2.1.17" evidence="5"/>
<dbReference type="CDD" id="cd06525">
    <property type="entry name" value="GH25_Lyc-like"/>
    <property type="match status" value="1"/>
</dbReference>
<proteinExistence type="inferred from homology"/>
<sequence length="493" mass="53396">MTNYRGIDISNWQGSITFSEVKNSGIEIVYIQATEGNYYTDPYLQEFYDGAKDNGLLVGFYHFFSPSISAIVQARYFADAISGLTSECRLVLDLEEAGGYEVGTLSSIAVEFLEEVKKITGLDVAIYTYASFANNNITTGFGLENYPLWIAEYGSSEPEENSIWGNAYVGWQYSDTGNISGINTNVDLDIFKEGILLSDDTTVPGNKKQESTQSGVKYYVVQAGDTLSSIAARFGTTVASLVSINSIANPNLIYVGETLKIYTDKTVSTRTNSFSKTYIVVSGDTLSSIALRFGTTVNELVQLNNITNPNLIYPGEVLKIPTNVSVKSGATSNQHSSTYVVQSGDTLSGIASKFGITVQYLARINGISNPNLIYPGEVLKIESSGVSKQEQSESLIYTVKAGDTLSGIAKKYGTTVSNLVSLNNISNPNMIYVGEKLIISKDKSKNFTGLVVVKTGDTISGIAARYNTTVDNIVNLNDLQNSNLIYPGETLKV</sequence>
<dbReference type="InterPro" id="IPR018392">
    <property type="entry name" value="LysM"/>
</dbReference>
<dbReference type="InterPro" id="IPR017853">
    <property type="entry name" value="GH"/>
</dbReference>
<feature type="domain" description="LysM" evidence="4">
    <location>
        <begin position="276"/>
        <end position="320"/>
    </location>
</feature>
<keyword evidence="2 5" id="KW-0378">Hydrolase</keyword>
<dbReference type="AlphaFoldDB" id="A0A174DTX0"/>
<evidence type="ECO:0000313" key="5">
    <source>
        <dbReference type="EMBL" id="CUO28933.1"/>
    </source>
</evidence>
<dbReference type="PROSITE" id="PS51782">
    <property type="entry name" value="LYSM"/>
    <property type="match status" value="5"/>
</dbReference>
<evidence type="ECO:0000313" key="6">
    <source>
        <dbReference type="Proteomes" id="UP000095594"/>
    </source>
</evidence>
<gene>
    <name evidence="5" type="primary">lyc_3</name>
    <name evidence="5" type="ORF">ERS852471_01284</name>
</gene>
<dbReference type="SMART" id="SM00641">
    <property type="entry name" value="Glyco_25"/>
    <property type="match status" value="1"/>
</dbReference>
<evidence type="ECO:0000256" key="2">
    <source>
        <dbReference type="ARBA" id="ARBA00022801"/>
    </source>
</evidence>
<dbReference type="SUPFAM" id="SSF51445">
    <property type="entry name" value="(Trans)glycosidases"/>
    <property type="match status" value="1"/>
</dbReference>
<evidence type="ECO:0000259" key="4">
    <source>
        <dbReference type="PROSITE" id="PS51782"/>
    </source>
</evidence>
<dbReference type="Gene3D" id="3.10.350.10">
    <property type="entry name" value="LysM domain"/>
    <property type="match status" value="5"/>
</dbReference>
<dbReference type="Proteomes" id="UP000095594">
    <property type="component" value="Unassembled WGS sequence"/>
</dbReference>
<evidence type="ECO:0000256" key="1">
    <source>
        <dbReference type="ARBA" id="ARBA00010646"/>
    </source>
</evidence>
<reference evidence="5 6" key="1">
    <citation type="submission" date="2015-09" db="EMBL/GenBank/DDBJ databases">
        <authorList>
            <consortium name="Pathogen Informatics"/>
        </authorList>
    </citation>
    <scope>NUCLEOTIDE SEQUENCE [LARGE SCALE GENOMIC DNA]</scope>
    <source>
        <strain evidence="5 6">2789STDY5834856</strain>
    </source>
</reference>
<dbReference type="RefSeq" id="WP_070205665.1">
    <property type="nucleotide sequence ID" value="NZ_CABIXQ010000007.1"/>
</dbReference>
<feature type="domain" description="LysM" evidence="4">
    <location>
        <begin position="449"/>
        <end position="493"/>
    </location>
</feature>
<accession>A0A174DTX0</accession>
<dbReference type="InterPro" id="IPR002053">
    <property type="entry name" value="Glyco_hydro_25"/>
</dbReference>
<keyword evidence="3 5" id="KW-0326">Glycosidase</keyword>
<feature type="domain" description="LysM" evidence="4">
    <location>
        <begin position="395"/>
        <end position="439"/>
    </location>
</feature>
<dbReference type="PANTHER" id="PTHR33734:SF22">
    <property type="entry name" value="MEMBRANE-BOUND LYTIC MUREIN TRANSGLYCOSYLASE D"/>
    <property type="match status" value="1"/>
</dbReference>
<protein>
    <submittedName>
        <fullName evidence="5">Glycoside hydrolase family protein</fullName>
        <ecNumber evidence="5">3.2.1.17</ecNumber>
    </submittedName>
</protein>
<feature type="domain" description="LysM" evidence="4">
    <location>
        <begin position="337"/>
        <end position="381"/>
    </location>
</feature>
<feature type="domain" description="LysM" evidence="4">
    <location>
        <begin position="217"/>
        <end position="261"/>
    </location>
</feature>
<dbReference type="SMART" id="SM00257">
    <property type="entry name" value="LysM"/>
    <property type="match status" value="5"/>
</dbReference>
<dbReference type="SUPFAM" id="SSF54106">
    <property type="entry name" value="LysM domain"/>
    <property type="match status" value="5"/>
</dbReference>
<dbReference type="Pfam" id="PF01183">
    <property type="entry name" value="Glyco_hydro_25"/>
    <property type="match status" value="1"/>
</dbReference>
<dbReference type="PROSITE" id="PS51904">
    <property type="entry name" value="GLYCOSYL_HYDROL_F25_2"/>
    <property type="match status" value="1"/>
</dbReference>
<dbReference type="Pfam" id="PF01476">
    <property type="entry name" value="LysM"/>
    <property type="match status" value="5"/>
</dbReference>
<dbReference type="GO" id="GO:0003796">
    <property type="term" value="F:lysozyme activity"/>
    <property type="evidence" value="ECO:0007669"/>
    <property type="project" value="UniProtKB-EC"/>
</dbReference>
<dbReference type="InterPro" id="IPR036779">
    <property type="entry name" value="LysM_dom_sf"/>
</dbReference>
<dbReference type="PANTHER" id="PTHR33734">
    <property type="entry name" value="LYSM DOMAIN-CONTAINING GPI-ANCHORED PROTEIN 2"/>
    <property type="match status" value="1"/>
</dbReference>
<dbReference type="EMBL" id="CYZX01000007">
    <property type="protein sequence ID" value="CUO28933.1"/>
    <property type="molecule type" value="Genomic_DNA"/>
</dbReference>
<organism evidence="5 6">
    <name type="scientific">Clostridium disporicum</name>
    <dbReference type="NCBI Taxonomy" id="84024"/>
    <lineage>
        <taxon>Bacteria</taxon>
        <taxon>Bacillati</taxon>
        <taxon>Bacillota</taxon>
        <taxon>Clostridia</taxon>
        <taxon>Eubacteriales</taxon>
        <taxon>Clostridiaceae</taxon>
        <taxon>Clostridium</taxon>
    </lineage>
</organism>
<dbReference type="GO" id="GO:0016998">
    <property type="term" value="P:cell wall macromolecule catabolic process"/>
    <property type="evidence" value="ECO:0007669"/>
    <property type="project" value="InterPro"/>
</dbReference>
<evidence type="ECO:0000256" key="3">
    <source>
        <dbReference type="ARBA" id="ARBA00023295"/>
    </source>
</evidence>
<comment type="similarity">
    <text evidence="1">Belongs to the glycosyl hydrolase 25 family.</text>
</comment>
<dbReference type="InterPro" id="IPR018077">
    <property type="entry name" value="Glyco_hydro_fam25_subgr"/>
</dbReference>
<dbReference type="CDD" id="cd00118">
    <property type="entry name" value="LysM"/>
    <property type="match status" value="5"/>
</dbReference>
<dbReference type="GO" id="GO:0009253">
    <property type="term" value="P:peptidoglycan catabolic process"/>
    <property type="evidence" value="ECO:0007669"/>
    <property type="project" value="InterPro"/>
</dbReference>
<dbReference type="Gene3D" id="3.20.20.80">
    <property type="entry name" value="Glycosidases"/>
    <property type="match status" value="1"/>
</dbReference>